<evidence type="ECO:0000256" key="4">
    <source>
        <dbReference type="ARBA" id="ARBA00022475"/>
    </source>
</evidence>
<dbReference type="PROSITE" id="PS50893">
    <property type="entry name" value="ABC_TRANSPORTER_2"/>
    <property type="match status" value="1"/>
</dbReference>
<keyword evidence="5" id="KW-0547">Nucleotide-binding</keyword>
<keyword evidence="7" id="KW-1278">Translocase</keyword>
<keyword evidence="4" id="KW-1003">Cell membrane</keyword>
<proteinExistence type="inferred from homology"/>
<evidence type="ECO:0000256" key="7">
    <source>
        <dbReference type="ARBA" id="ARBA00022967"/>
    </source>
</evidence>
<dbReference type="AlphaFoldDB" id="A0A1F5Z7S6"/>
<dbReference type="GO" id="GO:0043190">
    <property type="term" value="C:ATP-binding cassette (ABC) transporter complex"/>
    <property type="evidence" value="ECO:0007669"/>
    <property type="project" value="TreeGrafter"/>
</dbReference>
<dbReference type="Proteomes" id="UP000177354">
    <property type="component" value="Unassembled WGS sequence"/>
</dbReference>
<protein>
    <recommendedName>
        <fullName evidence="9">ABC transporter domain-containing protein</fullName>
    </recommendedName>
</protein>
<evidence type="ECO:0000259" key="9">
    <source>
        <dbReference type="PROSITE" id="PS50893"/>
    </source>
</evidence>
<keyword evidence="3" id="KW-0813">Transport</keyword>
<comment type="similarity">
    <text evidence="2">Belongs to the ABC transporter superfamily.</text>
</comment>
<dbReference type="GO" id="GO:0005524">
    <property type="term" value="F:ATP binding"/>
    <property type="evidence" value="ECO:0007669"/>
    <property type="project" value="UniProtKB-KW"/>
</dbReference>
<dbReference type="InterPro" id="IPR027417">
    <property type="entry name" value="P-loop_NTPase"/>
</dbReference>
<evidence type="ECO:0000313" key="10">
    <source>
        <dbReference type="EMBL" id="OGG08364.1"/>
    </source>
</evidence>
<dbReference type="SUPFAM" id="SSF52540">
    <property type="entry name" value="P-loop containing nucleoside triphosphate hydrolases"/>
    <property type="match status" value="1"/>
</dbReference>
<dbReference type="InterPro" id="IPR003593">
    <property type="entry name" value="AAA+_ATPase"/>
</dbReference>
<dbReference type="InterPro" id="IPR015856">
    <property type="entry name" value="ABC_transpr_CbiO/EcfA_su"/>
</dbReference>
<dbReference type="GO" id="GO:0042626">
    <property type="term" value="F:ATPase-coupled transmembrane transporter activity"/>
    <property type="evidence" value="ECO:0007669"/>
    <property type="project" value="TreeGrafter"/>
</dbReference>
<name>A0A1F5Z7S6_9BACT</name>
<evidence type="ECO:0000256" key="5">
    <source>
        <dbReference type="ARBA" id="ARBA00022741"/>
    </source>
</evidence>
<dbReference type="FunFam" id="3.40.50.300:FF:000224">
    <property type="entry name" value="Energy-coupling factor transporter ATP-binding protein EcfA"/>
    <property type="match status" value="1"/>
</dbReference>
<keyword evidence="8" id="KW-0472">Membrane</keyword>
<dbReference type="SMART" id="SM00382">
    <property type="entry name" value="AAA"/>
    <property type="match status" value="1"/>
</dbReference>
<reference evidence="10 11" key="1">
    <citation type="journal article" date="2016" name="Nat. Commun.">
        <title>Thousands of microbial genomes shed light on interconnected biogeochemical processes in an aquifer system.</title>
        <authorList>
            <person name="Anantharaman K."/>
            <person name="Brown C.T."/>
            <person name="Hug L.A."/>
            <person name="Sharon I."/>
            <person name="Castelle C.J."/>
            <person name="Probst A.J."/>
            <person name="Thomas B.C."/>
            <person name="Singh A."/>
            <person name="Wilkins M.J."/>
            <person name="Karaoz U."/>
            <person name="Brodie E.L."/>
            <person name="Williams K.H."/>
            <person name="Hubbard S.S."/>
            <person name="Banfield J.F."/>
        </authorList>
    </citation>
    <scope>NUCLEOTIDE SEQUENCE [LARGE SCALE GENOMIC DNA]</scope>
</reference>
<comment type="subcellular location">
    <subcellularLocation>
        <location evidence="1">Cell membrane</location>
    </subcellularLocation>
</comment>
<dbReference type="EMBL" id="MFJF01000002">
    <property type="protein sequence ID" value="OGG08364.1"/>
    <property type="molecule type" value="Genomic_DNA"/>
</dbReference>
<accession>A0A1F5Z7S6</accession>
<evidence type="ECO:0000256" key="6">
    <source>
        <dbReference type="ARBA" id="ARBA00022840"/>
    </source>
</evidence>
<keyword evidence="6" id="KW-0067">ATP-binding</keyword>
<evidence type="ECO:0000313" key="11">
    <source>
        <dbReference type="Proteomes" id="UP000177354"/>
    </source>
</evidence>
<sequence length="250" mass="27683">MSKIMGNGIELIEVTFAYSKKKPVLKNINLRISSGSFTGITGVNGSGKTSLIYLFNGIIPRMYNGIFRGDVIIDGKNTRDTDGALISKKVGLVFQNPELSLFNLTVEEEIRFGLINLKMKNVETRIDRALKSVGLTGFNKRDPQTLSLGEKQKVSLAGVLSMETAYIVLDEPTAMLDYKSSVELYNLLSGLNRRGITVITVEHNTEFLLKHADNVLVMNRGEIIMEGKTGSIFRKKNELKKLGIKIPGQI</sequence>
<evidence type="ECO:0000256" key="8">
    <source>
        <dbReference type="ARBA" id="ARBA00023136"/>
    </source>
</evidence>
<dbReference type="InterPro" id="IPR050095">
    <property type="entry name" value="ECF_ABC_transporter_ATP-bd"/>
</dbReference>
<comment type="caution">
    <text evidence="10">The sequence shown here is derived from an EMBL/GenBank/DDBJ whole genome shotgun (WGS) entry which is preliminary data.</text>
</comment>
<dbReference type="Gene3D" id="3.40.50.300">
    <property type="entry name" value="P-loop containing nucleotide triphosphate hydrolases"/>
    <property type="match status" value="1"/>
</dbReference>
<dbReference type="CDD" id="cd03225">
    <property type="entry name" value="ABC_cobalt_CbiO_domain1"/>
    <property type="match status" value="1"/>
</dbReference>
<dbReference type="PANTHER" id="PTHR43553">
    <property type="entry name" value="HEAVY METAL TRANSPORTER"/>
    <property type="match status" value="1"/>
</dbReference>
<evidence type="ECO:0000256" key="2">
    <source>
        <dbReference type="ARBA" id="ARBA00005417"/>
    </source>
</evidence>
<dbReference type="InterPro" id="IPR017871">
    <property type="entry name" value="ABC_transporter-like_CS"/>
</dbReference>
<evidence type="ECO:0000256" key="1">
    <source>
        <dbReference type="ARBA" id="ARBA00004236"/>
    </source>
</evidence>
<evidence type="ECO:0000256" key="3">
    <source>
        <dbReference type="ARBA" id="ARBA00022448"/>
    </source>
</evidence>
<dbReference type="Pfam" id="PF00005">
    <property type="entry name" value="ABC_tran"/>
    <property type="match status" value="1"/>
</dbReference>
<dbReference type="PANTHER" id="PTHR43553:SF24">
    <property type="entry name" value="ENERGY-COUPLING FACTOR TRANSPORTER ATP-BINDING PROTEIN ECFA1"/>
    <property type="match status" value="1"/>
</dbReference>
<dbReference type="GO" id="GO:0016887">
    <property type="term" value="F:ATP hydrolysis activity"/>
    <property type="evidence" value="ECO:0007669"/>
    <property type="project" value="InterPro"/>
</dbReference>
<dbReference type="PROSITE" id="PS00211">
    <property type="entry name" value="ABC_TRANSPORTER_1"/>
    <property type="match status" value="1"/>
</dbReference>
<dbReference type="InterPro" id="IPR003439">
    <property type="entry name" value="ABC_transporter-like_ATP-bd"/>
</dbReference>
<organism evidence="10 11">
    <name type="scientific">Candidatus Gottesmanbacteria bacterium RIFCSPHIGHO2_01_FULL_40_15</name>
    <dbReference type="NCBI Taxonomy" id="1798376"/>
    <lineage>
        <taxon>Bacteria</taxon>
        <taxon>Candidatus Gottesmaniibacteriota</taxon>
    </lineage>
</organism>
<gene>
    <name evidence="10" type="ORF">A2777_02865</name>
</gene>
<feature type="domain" description="ABC transporter" evidence="9">
    <location>
        <begin position="9"/>
        <end position="245"/>
    </location>
</feature>